<evidence type="ECO:0000313" key="2">
    <source>
        <dbReference type="Proteomes" id="UP001595629"/>
    </source>
</evidence>
<dbReference type="SUPFAM" id="SSF52540">
    <property type="entry name" value="P-loop containing nucleoside triphosphate hydrolases"/>
    <property type="match status" value="1"/>
</dbReference>
<evidence type="ECO:0008006" key="3">
    <source>
        <dbReference type="Google" id="ProtNLM"/>
    </source>
</evidence>
<proteinExistence type="predicted"/>
<gene>
    <name evidence="1" type="ORF">ACFORG_19090</name>
</gene>
<evidence type="ECO:0000313" key="1">
    <source>
        <dbReference type="EMBL" id="MFC3615862.1"/>
    </source>
</evidence>
<dbReference type="EMBL" id="JBHRXI010000025">
    <property type="protein sequence ID" value="MFC3615862.1"/>
    <property type="molecule type" value="Genomic_DNA"/>
</dbReference>
<reference evidence="2" key="1">
    <citation type="journal article" date="2019" name="Int. J. Syst. Evol. Microbiol.">
        <title>The Global Catalogue of Microorganisms (GCM) 10K type strain sequencing project: providing services to taxonomists for standard genome sequencing and annotation.</title>
        <authorList>
            <consortium name="The Broad Institute Genomics Platform"/>
            <consortium name="The Broad Institute Genome Sequencing Center for Infectious Disease"/>
            <person name="Wu L."/>
            <person name="Ma J."/>
        </authorList>
    </citation>
    <scope>NUCLEOTIDE SEQUENCE [LARGE SCALE GENOMIC DNA]</scope>
    <source>
        <strain evidence="2">KCTC 42911</strain>
    </source>
</reference>
<keyword evidence="2" id="KW-1185">Reference proteome</keyword>
<accession>A0ABV7TJQ8</accession>
<dbReference type="Proteomes" id="UP001595629">
    <property type="component" value="Unassembled WGS sequence"/>
</dbReference>
<organism evidence="1 2">
    <name type="scientific">Lutimaribacter marinistellae</name>
    <dbReference type="NCBI Taxonomy" id="1820329"/>
    <lineage>
        <taxon>Bacteria</taxon>
        <taxon>Pseudomonadati</taxon>
        <taxon>Pseudomonadota</taxon>
        <taxon>Alphaproteobacteria</taxon>
        <taxon>Rhodobacterales</taxon>
        <taxon>Roseobacteraceae</taxon>
        <taxon>Lutimaribacter</taxon>
    </lineage>
</organism>
<comment type="caution">
    <text evidence="1">The sequence shown here is derived from an EMBL/GenBank/DDBJ whole genome shotgun (WGS) entry which is preliminary data.</text>
</comment>
<dbReference type="InterPro" id="IPR027417">
    <property type="entry name" value="P-loop_NTPase"/>
</dbReference>
<name>A0ABV7TJQ8_9RHOB</name>
<dbReference type="PANTHER" id="PTHR36978:SF4">
    <property type="entry name" value="P-LOOP CONTAINING NUCLEOSIDE TRIPHOSPHATE HYDROLASE PROTEIN"/>
    <property type="match status" value="1"/>
</dbReference>
<dbReference type="PANTHER" id="PTHR36978">
    <property type="entry name" value="P-LOOP CONTAINING NUCLEOTIDE TRIPHOSPHATE HYDROLASE"/>
    <property type="match status" value="1"/>
</dbReference>
<protein>
    <recommendedName>
        <fullName evidence="3">Sulfotransferase family protein</fullName>
    </recommendedName>
</protein>
<dbReference type="RefSeq" id="WP_386737142.1">
    <property type="nucleotide sequence ID" value="NZ_JBHRXI010000025.1"/>
</dbReference>
<dbReference type="Gene3D" id="3.40.50.300">
    <property type="entry name" value="P-loop containing nucleotide triphosphate hydrolases"/>
    <property type="match status" value="1"/>
</dbReference>
<sequence length="222" mass="25097">MKRLRVVNLGLPKSGTTTLGKALRLSGLKTADWKVRKGQSRDPSVAGQFVGDLMYRGYFEYGDPLFHLGEFDAFSEISLARPDLNRWPQTDWGLISTIAERHPGTRFILSYRNAADHVDSMMRWTNLGTQRLPRLSVPGLPSGFGQTREELIRWVEGHERFCRQVFKGRRDFLAYDIRDPDAPAEIAEFLGIEVKWWGTANPNPETPGVSGLTHAAQEGRLN</sequence>